<comment type="caution">
    <text evidence="3">The sequence shown here is derived from an EMBL/GenBank/DDBJ whole genome shotgun (WGS) entry which is preliminary data.</text>
</comment>
<dbReference type="InterPro" id="IPR036908">
    <property type="entry name" value="RlpA-like_sf"/>
</dbReference>
<dbReference type="CDD" id="cd22191">
    <property type="entry name" value="DPBB_RlpA_EXP_N-like"/>
    <property type="match status" value="1"/>
</dbReference>
<accession>A0A1W0WIG4</accession>
<dbReference type="Gene3D" id="2.40.40.10">
    <property type="entry name" value="RlpA-like domain"/>
    <property type="match status" value="1"/>
</dbReference>
<keyword evidence="4" id="KW-1185">Reference proteome</keyword>
<proteinExistence type="predicted"/>
<evidence type="ECO:0000259" key="2">
    <source>
        <dbReference type="Pfam" id="PF03330"/>
    </source>
</evidence>
<evidence type="ECO:0000313" key="3">
    <source>
        <dbReference type="EMBL" id="OQV15000.1"/>
    </source>
</evidence>
<dbReference type="Pfam" id="PF03330">
    <property type="entry name" value="DPBB_1"/>
    <property type="match status" value="1"/>
</dbReference>
<reference evidence="4" key="1">
    <citation type="submission" date="2017-01" db="EMBL/GenBank/DDBJ databases">
        <title>Comparative genomics of anhydrobiosis in the tardigrade Hypsibius dujardini.</title>
        <authorList>
            <person name="Yoshida Y."/>
            <person name="Koutsovoulos G."/>
            <person name="Laetsch D."/>
            <person name="Stevens L."/>
            <person name="Kumar S."/>
            <person name="Horikawa D."/>
            <person name="Ishino K."/>
            <person name="Komine S."/>
            <person name="Tomita M."/>
            <person name="Blaxter M."/>
            <person name="Arakawa K."/>
        </authorList>
    </citation>
    <scope>NUCLEOTIDE SEQUENCE [LARGE SCALE GENOMIC DNA]</scope>
    <source>
        <strain evidence="4">Z151</strain>
    </source>
</reference>
<dbReference type="PANTHER" id="PTHR31836">
    <property type="match status" value="1"/>
</dbReference>
<dbReference type="Proteomes" id="UP000192578">
    <property type="component" value="Unassembled WGS sequence"/>
</dbReference>
<evidence type="ECO:0000313" key="4">
    <source>
        <dbReference type="Proteomes" id="UP000192578"/>
    </source>
</evidence>
<dbReference type="InterPro" id="IPR009009">
    <property type="entry name" value="RlpA-like_DPBB"/>
</dbReference>
<name>A0A1W0WIG4_HYPEX</name>
<feature type="domain" description="RlpA-like protein double-psi beta-barrel" evidence="2">
    <location>
        <begin position="36"/>
        <end position="85"/>
    </location>
</feature>
<evidence type="ECO:0000256" key="1">
    <source>
        <dbReference type="ARBA" id="ARBA00022729"/>
    </source>
</evidence>
<dbReference type="OrthoDB" id="9983485at2759"/>
<gene>
    <name evidence="3" type="ORF">BV898_10760</name>
</gene>
<dbReference type="AlphaFoldDB" id="A0A1W0WIG4"/>
<protein>
    <recommendedName>
        <fullName evidence="2">RlpA-like protein double-psi beta-barrel domain-containing protein</fullName>
    </recommendedName>
</protein>
<dbReference type="EMBL" id="MTYJ01000095">
    <property type="protein sequence ID" value="OQV15000.1"/>
    <property type="molecule type" value="Genomic_DNA"/>
</dbReference>
<dbReference type="InterPro" id="IPR051477">
    <property type="entry name" value="Expansin_CellWall"/>
</dbReference>
<sequence length="91" mass="9502">MGACGKVNSDSELVAAVSTAVYGRDANPNNAAICGQCALVRHGNGKSVKVTIVDKCMACKLDDIDLSPTAFAQLAEHARGRIPVSWSIVSR</sequence>
<organism evidence="3 4">
    <name type="scientific">Hypsibius exemplaris</name>
    <name type="common">Freshwater tardigrade</name>
    <dbReference type="NCBI Taxonomy" id="2072580"/>
    <lineage>
        <taxon>Eukaryota</taxon>
        <taxon>Metazoa</taxon>
        <taxon>Ecdysozoa</taxon>
        <taxon>Tardigrada</taxon>
        <taxon>Eutardigrada</taxon>
        <taxon>Parachela</taxon>
        <taxon>Hypsibioidea</taxon>
        <taxon>Hypsibiidae</taxon>
        <taxon>Hypsibius</taxon>
    </lineage>
</organism>
<dbReference type="PANTHER" id="PTHR31836:SF28">
    <property type="entry name" value="SRCR DOMAIN-CONTAINING PROTEIN-RELATED"/>
    <property type="match status" value="1"/>
</dbReference>
<keyword evidence="1" id="KW-0732">Signal</keyword>
<dbReference type="SUPFAM" id="SSF50685">
    <property type="entry name" value="Barwin-like endoglucanases"/>
    <property type="match status" value="1"/>
</dbReference>